<dbReference type="EMBL" id="BORW01000014">
    <property type="protein sequence ID" value="GIO68082.1"/>
    <property type="molecule type" value="Genomic_DNA"/>
</dbReference>
<dbReference type="PANTHER" id="PTHR10587">
    <property type="entry name" value="GLYCOSYL TRANSFERASE-RELATED"/>
    <property type="match status" value="1"/>
</dbReference>
<evidence type="ECO:0000259" key="2">
    <source>
        <dbReference type="PROSITE" id="PS51677"/>
    </source>
</evidence>
<dbReference type="SUPFAM" id="SSF88713">
    <property type="entry name" value="Glycoside hydrolase/deacetylase"/>
    <property type="match status" value="1"/>
</dbReference>
<organism evidence="3 4">
    <name type="scientific">Paenibacillus cookii</name>
    <dbReference type="NCBI Taxonomy" id="157839"/>
    <lineage>
        <taxon>Bacteria</taxon>
        <taxon>Bacillati</taxon>
        <taxon>Bacillota</taxon>
        <taxon>Bacilli</taxon>
        <taxon>Bacillales</taxon>
        <taxon>Paenibacillaceae</taxon>
        <taxon>Paenibacillus</taxon>
    </lineage>
</organism>
<sequence length="257" mass="28950">MKRFVIALAAVLLLCCGYQQTASADGPYHFGFKKSKNGQLPSINEEGFKEVLQKNEAIFLGDTSRKELYLTFDNGYENGFTPKILDVLKEKNVPAIFFLTGHYVEDKPELVKRMAAEGHLIGNHSWSHPDLTQISDAKLKEELKRVKDAVAATTGRQAMNFLRPPRGIFNDRALAVSRQEGYVSVFWSVAYKDWDVNDQRGADHAYRQVMAQLHPGAVILLHSISRDNTEALGRIIDGARQQGYEFKSLDALKVKTY</sequence>
<proteinExistence type="predicted"/>
<dbReference type="PROSITE" id="PS51677">
    <property type="entry name" value="NODB"/>
    <property type="match status" value="1"/>
</dbReference>
<keyword evidence="1" id="KW-0732">Signal</keyword>
<protein>
    <submittedName>
        <fullName evidence="3">Delta-lactam-biosynthetic de-N-acetylase</fullName>
    </submittedName>
</protein>
<dbReference type="RefSeq" id="WP_212950468.1">
    <property type="nucleotide sequence ID" value="NZ_BORW01000014.1"/>
</dbReference>
<dbReference type="Pfam" id="PF01522">
    <property type="entry name" value="Polysacc_deac_1"/>
    <property type="match status" value="1"/>
</dbReference>
<keyword evidence="4" id="KW-1185">Reference proteome</keyword>
<evidence type="ECO:0000313" key="3">
    <source>
        <dbReference type="EMBL" id="GIO68082.1"/>
    </source>
</evidence>
<dbReference type="NCBIfam" id="TIGR02884">
    <property type="entry name" value="spore_pdaA"/>
    <property type="match status" value="1"/>
</dbReference>
<evidence type="ECO:0000313" key="4">
    <source>
        <dbReference type="Proteomes" id="UP000680638"/>
    </source>
</evidence>
<feature type="signal peptide" evidence="1">
    <location>
        <begin position="1"/>
        <end position="24"/>
    </location>
</feature>
<dbReference type="InterPro" id="IPR002509">
    <property type="entry name" value="NODB_dom"/>
</dbReference>
<dbReference type="InterPro" id="IPR011330">
    <property type="entry name" value="Glyco_hydro/deAcase_b/a-brl"/>
</dbReference>
<feature type="domain" description="NodB homology" evidence="2">
    <location>
        <begin position="66"/>
        <end position="247"/>
    </location>
</feature>
<dbReference type="PANTHER" id="PTHR10587:SF78">
    <property type="entry name" value="PEPTIDOGLYCAN-N-ACETYLMURAMIC ACID DEACETYLASE PDAA"/>
    <property type="match status" value="1"/>
</dbReference>
<dbReference type="InterPro" id="IPR014235">
    <property type="entry name" value="Spore_PdaA"/>
</dbReference>
<comment type="caution">
    <text evidence="3">The sequence shown here is derived from an EMBL/GenBank/DDBJ whole genome shotgun (WGS) entry which is preliminary data.</text>
</comment>
<dbReference type="InterPro" id="IPR050248">
    <property type="entry name" value="Polysacc_deacetylase_ArnD"/>
</dbReference>
<name>A0ABQ4LXS9_9BACL</name>
<dbReference type="Proteomes" id="UP000680638">
    <property type="component" value="Unassembled WGS sequence"/>
</dbReference>
<gene>
    <name evidence="3" type="ORF">J21TS3_29030</name>
</gene>
<dbReference type="Gene3D" id="3.20.20.370">
    <property type="entry name" value="Glycoside hydrolase/deacetylase"/>
    <property type="match status" value="1"/>
</dbReference>
<dbReference type="CDD" id="cd10948">
    <property type="entry name" value="CE4_BsPdaA_like"/>
    <property type="match status" value="1"/>
</dbReference>
<reference evidence="3 4" key="1">
    <citation type="submission" date="2021-03" db="EMBL/GenBank/DDBJ databases">
        <title>Antimicrobial resistance genes in bacteria isolated from Japanese honey, and their potential for conferring macrolide and lincosamide resistance in the American foulbrood pathogen Paenibacillus larvae.</title>
        <authorList>
            <person name="Okamoto M."/>
            <person name="Kumagai M."/>
            <person name="Kanamori H."/>
            <person name="Takamatsu D."/>
        </authorList>
    </citation>
    <scope>NUCLEOTIDE SEQUENCE [LARGE SCALE GENOMIC DNA]</scope>
    <source>
        <strain evidence="3 4">J21TS3</strain>
    </source>
</reference>
<accession>A0ABQ4LXS9</accession>
<evidence type="ECO:0000256" key="1">
    <source>
        <dbReference type="SAM" id="SignalP"/>
    </source>
</evidence>
<feature type="chain" id="PRO_5045394887" evidence="1">
    <location>
        <begin position="25"/>
        <end position="257"/>
    </location>
</feature>